<proteinExistence type="predicted"/>
<evidence type="ECO:0000256" key="2">
    <source>
        <dbReference type="ARBA" id="ARBA00022771"/>
    </source>
</evidence>
<dbReference type="SMART" id="SM00184">
    <property type="entry name" value="RING"/>
    <property type="match status" value="1"/>
</dbReference>
<dbReference type="AlphaFoldDB" id="A0A060T9A7"/>
<dbReference type="Gene3D" id="3.30.40.10">
    <property type="entry name" value="Zinc/RING finger domain, C3HC4 (zinc finger)"/>
    <property type="match status" value="1"/>
</dbReference>
<dbReference type="SUPFAM" id="SSF57850">
    <property type="entry name" value="RING/U-box"/>
    <property type="match status" value="1"/>
</dbReference>
<reference evidence="7" key="2">
    <citation type="submission" date="2014-06" db="EMBL/GenBank/DDBJ databases">
        <title>The complete genome of Blastobotrys (Arxula) adeninivorans LS3 - a yeast of biotechnological interest.</title>
        <authorList>
            <person name="Kunze G."/>
            <person name="Gaillardin C."/>
            <person name="Czernicka M."/>
            <person name="Durrens P."/>
            <person name="Martin T."/>
            <person name="Boer E."/>
            <person name="Gabaldon T."/>
            <person name="Cruz J."/>
            <person name="Talla E."/>
            <person name="Marck C."/>
            <person name="Goffeau A."/>
            <person name="Barbe V."/>
            <person name="Baret P."/>
            <person name="Baronian K."/>
            <person name="Beier S."/>
            <person name="Bleykasten C."/>
            <person name="Bode R."/>
            <person name="Casaregola S."/>
            <person name="Despons L."/>
            <person name="Fairhead C."/>
            <person name="Giersberg M."/>
            <person name="Gierski P."/>
            <person name="Hahnel U."/>
            <person name="Hartmann A."/>
            <person name="Jankowska D."/>
            <person name="Jubin C."/>
            <person name="Jung P."/>
            <person name="Lafontaine I."/>
            <person name="Leh-Louis V."/>
            <person name="Lemaire M."/>
            <person name="Marcet-Houben M."/>
            <person name="Mascher M."/>
            <person name="Morel G."/>
            <person name="Richard G.-F."/>
            <person name="Riechen J."/>
            <person name="Sacerdot C."/>
            <person name="Sarkar A."/>
            <person name="Savel G."/>
            <person name="Schacherer J."/>
            <person name="Sherman D."/>
            <person name="Straub M.-L."/>
            <person name="Stein N."/>
            <person name="Thierry A."/>
            <person name="Trautwein-Schult A."/>
            <person name="Westhof E."/>
            <person name="Worch S."/>
            <person name="Dujon B."/>
            <person name="Souciet J.-L."/>
            <person name="Wincker P."/>
            <person name="Scholz U."/>
            <person name="Neuveglise N."/>
        </authorList>
    </citation>
    <scope>NUCLEOTIDE SEQUENCE</scope>
    <source>
        <strain evidence="7">LS3</strain>
    </source>
</reference>
<name>A0A060T9A7_BLAAD</name>
<dbReference type="InterPro" id="IPR013083">
    <property type="entry name" value="Znf_RING/FYVE/PHD"/>
</dbReference>
<feature type="compositionally biased region" description="Acidic residues" evidence="5">
    <location>
        <begin position="388"/>
        <end position="408"/>
    </location>
</feature>
<protein>
    <submittedName>
        <fullName evidence="7">ARAD1C42724p</fullName>
    </submittedName>
</protein>
<keyword evidence="3" id="KW-0862">Zinc</keyword>
<gene>
    <name evidence="7" type="ORF">GNLVRS02_ARAD1C42724g</name>
</gene>
<dbReference type="InterPro" id="IPR047126">
    <property type="entry name" value="RNF141-like"/>
</dbReference>
<dbReference type="CDD" id="cd16568">
    <property type="entry name" value="RING-HC_ScPSH1-like"/>
    <property type="match status" value="1"/>
</dbReference>
<reference evidence="7" key="1">
    <citation type="submission" date="2014-02" db="EMBL/GenBank/DDBJ databases">
        <authorList>
            <person name="Genoscope - CEA"/>
        </authorList>
    </citation>
    <scope>NUCLEOTIDE SEQUENCE</scope>
    <source>
        <strain evidence="7">LS3</strain>
    </source>
</reference>
<evidence type="ECO:0000256" key="3">
    <source>
        <dbReference type="ARBA" id="ARBA00022833"/>
    </source>
</evidence>
<dbReference type="Pfam" id="PF00097">
    <property type="entry name" value="zf-C3HC4"/>
    <property type="match status" value="1"/>
</dbReference>
<dbReference type="PROSITE" id="PS50089">
    <property type="entry name" value="ZF_RING_2"/>
    <property type="match status" value="1"/>
</dbReference>
<feature type="region of interest" description="Disordered" evidence="5">
    <location>
        <begin position="351"/>
        <end position="427"/>
    </location>
</feature>
<dbReference type="GO" id="GO:0008270">
    <property type="term" value="F:zinc ion binding"/>
    <property type="evidence" value="ECO:0007669"/>
    <property type="project" value="UniProtKB-KW"/>
</dbReference>
<dbReference type="PANTHER" id="PTHR12109">
    <property type="entry name" value="RING FINGER PROTEIN 141-RELATED"/>
    <property type="match status" value="1"/>
</dbReference>
<feature type="domain" description="RING-type" evidence="6">
    <location>
        <begin position="33"/>
        <end position="72"/>
    </location>
</feature>
<feature type="region of interest" description="Disordered" evidence="5">
    <location>
        <begin position="214"/>
        <end position="256"/>
    </location>
</feature>
<organism evidence="7">
    <name type="scientific">Blastobotrys adeninivorans</name>
    <name type="common">Yeast</name>
    <name type="synonym">Arxula adeninivorans</name>
    <dbReference type="NCBI Taxonomy" id="409370"/>
    <lineage>
        <taxon>Eukaryota</taxon>
        <taxon>Fungi</taxon>
        <taxon>Dikarya</taxon>
        <taxon>Ascomycota</taxon>
        <taxon>Saccharomycotina</taxon>
        <taxon>Dipodascomycetes</taxon>
        <taxon>Dipodascales</taxon>
        <taxon>Trichomonascaceae</taxon>
        <taxon>Blastobotrys</taxon>
    </lineage>
</organism>
<accession>A0A060T9A7</accession>
<evidence type="ECO:0000256" key="1">
    <source>
        <dbReference type="ARBA" id="ARBA00022723"/>
    </source>
</evidence>
<feature type="compositionally biased region" description="Polar residues" evidence="5">
    <location>
        <begin position="241"/>
        <end position="250"/>
    </location>
</feature>
<sequence length="427" mass="49003">MREDDSLGLREALKGRNDSALDALIKIQYTVVCSICQDIMHAPCVTSCGHGFCYECLSEWLKSHAKTCPTCRHKLTQRPSLSHGLKEISSVLVDALISADPSKSEEYETARKKAITEYEEDIKYHGVPFPFSFEATTLADVEDGVMRCPRCHWEVEPGMTVCDNCGNTVQDGDERYLEQFRRDEEGEGSDIMLEGALSGSDLSDYMRDGFVVDDDDEEDEEEDSENEYSNDSYEEDEDHSASQGPTVVSESQDEHYEDELQGMLEQARQQRDHQRLTDIMRHIFVHERALSESRIASRNVNINYDQFDTRAEQKFLKVCEKEHHALARGQLLHINAVHQVREMFENLEESSLRRRGRRRPQVQVSSESDDEYNQTMDHNFDGISTIDIDADEMDLSGDDNGSQEEDEEPQHRPRRRRNEVIVLSDSD</sequence>
<evidence type="ECO:0000256" key="5">
    <source>
        <dbReference type="SAM" id="MobiDB-lite"/>
    </source>
</evidence>
<evidence type="ECO:0000313" key="7">
    <source>
        <dbReference type="EMBL" id="CDP35756.1"/>
    </source>
</evidence>
<dbReference type="InterPro" id="IPR001841">
    <property type="entry name" value="Znf_RING"/>
</dbReference>
<dbReference type="InterPro" id="IPR017907">
    <property type="entry name" value="Znf_RING_CS"/>
</dbReference>
<keyword evidence="1" id="KW-0479">Metal-binding</keyword>
<evidence type="ECO:0000259" key="6">
    <source>
        <dbReference type="PROSITE" id="PS50089"/>
    </source>
</evidence>
<keyword evidence="2 4" id="KW-0863">Zinc-finger</keyword>
<evidence type="ECO:0000256" key="4">
    <source>
        <dbReference type="PROSITE-ProRule" id="PRU00175"/>
    </source>
</evidence>
<dbReference type="InterPro" id="IPR018957">
    <property type="entry name" value="Znf_C3HC4_RING-type"/>
</dbReference>
<feature type="compositionally biased region" description="Acidic residues" evidence="5">
    <location>
        <begin position="214"/>
        <end position="238"/>
    </location>
</feature>
<dbReference type="PROSITE" id="PS00518">
    <property type="entry name" value="ZF_RING_1"/>
    <property type="match status" value="1"/>
</dbReference>
<dbReference type="EMBL" id="HG937693">
    <property type="protein sequence ID" value="CDP35756.1"/>
    <property type="molecule type" value="Genomic_DNA"/>
</dbReference>